<dbReference type="Proteomes" id="UP000703269">
    <property type="component" value="Unassembled WGS sequence"/>
</dbReference>
<dbReference type="AlphaFoldDB" id="A0A9P3GT21"/>
<evidence type="ECO:0000313" key="2">
    <source>
        <dbReference type="EMBL" id="GJF00427.1"/>
    </source>
</evidence>
<evidence type="ECO:0000256" key="1">
    <source>
        <dbReference type="SAM" id="MobiDB-lite"/>
    </source>
</evidence>
<sequence length="330" mass="36387">MTNDEWLNRGRKKKKRAKASHAPAGEQPAPPSEGRRKPSWIWMNADTNELGAEATSLAGMSDALRVEFLRARGRIRHYKEEVNYVVEEQRRVLTSLEKTALHWDVCEGAAARIDDSIQRQGTTAYAAEQAALQRGLAAKFSKLWVNTGLAAVEEDKGEVFNDKEPDNEEPSLVLLPATDLDASDDDEDLGLPRSTRSSTLSSVTFEETDNSIIDVDESLDEIDDVPSLPPSTQAAAAPSGLASAAGPLSSVASSRAAIASSATTTVRRAHYPFVWVILRKRRPSVYRTHALTMAKCGYHEKGKIVSSRSKSHRHRVFTREYMKGRVVCLK</sequence>
<evidence type="ECO:0000313" key="3">
    <source>
        <dbReference type="Proteomes" id="UP000703269"/>
    </source>
</evidence>
<accession>A0A9P3GT21</accession>
<feature type="compositionally biased region" description="Basic residues" evidence="1">
    <location>
        <begin position="9"/>
        <end position="19"/>
    </location>
</feature>
<protein>
    <submittedName>
        <fullName evidence="2">Uncharacterized protein</fullName>
    </submittedName>
</protein>
<feature type="region of interest" description="Disordered" evidence="1">
    <location>
        <begin position="1"/>
        <end position="38"/>
    </location>
</feature>
<proteinExistence type="predicted"/>
<dbReference type="OrthoDB" id="3232711at2759"/>
<keyword evidence="3" id="KW-1185">Reference proteome</keyword>
<comment type="caution">
    <text evidence="2">The sequence shown here is derived from an EMBL/GenBank/DDBJ whole genome shotgun (WGS) entry which is preliminary data.</text>
</comment>
<name>A0A9P3GT21_9APHY</name>
<dbReference type="EMBL" id="BPQB01000153">
    <property type="protein sequence ID" value="GJF00427.1"/>
    <property type="molecule type" value="Genomic_DNA"/>
</dbReference>
<gene>
    <name evidence="2" type="ORF">PsYK624_167150</name>
</gene>
<reference evidence="2 3" key="1">
    <citation type="submission" date="2021-08" db="EMBL/GenBank/DDBJ databases">
        <title>Draft Genome Sequence of Phanerochaete sordida strain YK-624.</title>
        <authorList>
            <person name="Mori T."/>
            <person name="Dohra H."/>
            <person name="Suzuki T."/>
            <person name="Kawagishi H."/>
            <person name="Hirai H."/>
        </authorList>
    </citation>
    <scope>NUCLEOTIDE SEQUENCE [LARGE SCALE GENOMIC DNA]</scope>
    <source>
        <strain evidence="2 3">YK-624</strain>
    </source>
</reference>
<organism evidence="2 3">
    <name type="scientific">Phanerochaete sordida</name>
    <dbReference type="NCBI Taxonomy" id="48140"/>
    <lineage>
        <taxon>Eukaryota</taxon>
        <taxon>Fungi</taxon>
        <taxon>Dikarya</taxon>
        <taxon>Basidiomycota</taxon>
        <taxon>Agaricomycotina</taxon>
        <taxon>Agaricomycetes</taxon>
        <taxon>Polyporales</taxon>
        <taxon>Phanerochaetaceae</taxon>
        <taxon>Phanerochaete</taxon>
    </lineage>
</organism>